<evidence type="ECO:0000256" key="5">
    <source>
        <dbReference type="ARBA" id="ARBA00023244"/>
    </source>
</evidence>
<evidence type="ECO:0000256" key="4">
    <source>
        <dbReference type="ARBA" id="ARBA00023027"/>
    </source>
</evidence>
<dbReference type="KEGG" id="scor:J3U87_13770"/>
<dbReference type="InterPro" id="IPR006367">
    <property type="entry name" value="Sirohaem_synthase_N"/>
</dbReference>
<dbReference type="InterPro" id="IPR036291">
    <property type="entry name" value="NAD(P)-bd_dom_sf"/>
</dbReference>
<dbReference type="NCBIfam" id="TIGR01470">
    <property type="entry name" value="cysG_Nterm"/>
    <property type="match status" value="1"/>
</dbReference>
<keyword evidence="3" id="KW-0560">Oxidoreductase</keyword>
<dbReference type="Gene3D" id="3.40.50.720">
    <property type="entry name" value="NAD(P)-binding Rossmann-like Domain"/>
    <property type="match status" value="1"/>
</dbReference>
<proteinExistence type="predicted"/>
<evidence type="ECO:0000256" key="1">
    <source>
        <dbReference type="ARBA" id="ARBA00005010"/>
    </source>
</evidence>
<keyword evidence="10" id="KW-1185">Reference proteome</keyword>
<keyword evidence="4" id="KW-0520">NAD</keyword>
<name>A0A8A4TWG4_SULCO</name>
<dbReference type="InterPro" id="IPR037115">
    <property type="entry name" value="Sirohaem_synt_dimer_dom_sf"/>
</dbReference>
<evidence type="ECO:0000259" key="7">
    <source>
        <dbReference type="Pfam" id="PF10414"/>
    </source>
</evidence>
<dbReference type="AlphaFoldDB" id="A0A8A4TWG4"/>
<evidence type="ECO:0000313" key="10">
    <source>
        <dbReference type="Proteomes" id="UP000663929"/>
    </source>
</evidence>
<protein>
    <recommendedName>
        <fullName evidence="2">precorrin-2 dehydrogenase</fullName>
        <ecNumber evidence="2">1.3.1.76</ecNumber>
    </recommendedName>
</protein>
<dbReference type="EMBL" id="CP071793">
    <property type="protein sequence ID" value="QTD53518.1"/>
    <property type="molecule type" value="Genomic_DNA"/>
</dbReference>
<dbReference type="PANTHER" id="PTHR35330:SF1">
    <property type="entry name" value="SIROHEME BIOSYNTHESIS PROTEIN MET8"/>
    <property type="match status" value="1"/>
</dbReference>
<gene>
    <name evidence="9" type="ORF">J3U87_13770</name>
</gene>
<dbReference type="SUPFAM" id="SSF75615">
    <property type="entry name" value="Siroheme synthase middle domains-like"/>
    <property type="match status" value="1"/>
</dbReference>
<keyword evidence="5" id="KW-0627">Porphyrin biosynthesis</keyword>
<dbReference type="GO" id="GO:0043115">
    <property type="term" value="F:precorrin-2 dehydrogenase activity"/>
    <property type="evidence" value="ECO:0007669"/>
    <property type="project" value="UniProtKB-EC"/>
</dbReference>
<dbReference type="RefSeq" id="WP_237383620.1">
    <property type="nucleotide sequence ID" value="NZ_CP071793.1"/>
</dbReference>
<reference evidence="9" key="1">
    <citation type="submission" date="2021-03" db="EMBL/GenBank/DDBJ databases">
        <title>Acanthopleuribacteraceae sp. M133.</title>
        <authorList>
            <person name="Wang G."/>
        </authorList>
    </citation>
    <scope>NUCLEOTIDE SEQUENCE</scope>
    <source>
        <strain evidence="9">M133</strain>
    </source>
</reference>
<organism evidence="9 10">
    <name type="scientific">Sulfidibacter corallicola</name>
    <dbReference type="NCBI Taxonomy" id="2818388"/>
    <lineage>
        <taxon>Bacteria</taxon>
        <taxon>Pseudomonadati</taxon>
        <taxon>Acidobacteriota</taxon>
        <taxon>Holophagae</taxon>
        <taxon>Acanthopleuribacterales</taxon>
        <taxon>Acanthopleuribacteraceae</taxon>
        <taxon>Sulfidibacter</taxon>
    </lineage>
</organism>
<evidence type="ECO:0000313" key="9">
    <source>
        <dbReference type="EMBL" id="QTD53518.1"/>
    </source>
</evidence>
<dbReference type="InterPro" id="IPR019478">
    <property type="entry name" value="Sirohaem_synthase_dimer_dom"/>
</dbReference>
<dbReference type="InterPro" id="IPR028161">
    <property type="entry name" value="Met8-like"/>
</dbReference>
<sequence length="216" mass="23831">MAEFYPVFVDLRGRSCLVVGAGAIAEMKVVPLLDSGADVTLVAPWATPGLVAMAERGALTWHRRAFRDEDAVNRFLIVAATDDREVNRRVFELAEAEQRLVNVVDDPPLCNFIVPAIAQSGPVQVAVSTSGRSPTLAGRLRNAIRDQFLGGDTGILAEWLGRWRLALKQRLGSFEVKRGFWGKVLDSEIPQLVRSGREAEAERRLAAMMESYLEKV</sequence>
<dbReference type="GO" id="GO:0004325">
    <property type="term" value="F:ferrochelatase activity"/>
    <property type="evidence" value="ECO:0007669"/>
    <property type="project" value="InterPro"/>
</dbReference>
<dbReference type="Pfam" id="PF10414">
    <property type="entry name" value="CysG_dimeriser"/>
    <property type="match status" value="1"/>
</dbReference>
<dbReference type="Proteomes" id="UP000663929">
    <property type="component" value="Chromosome"/>
</dbReference>
<dbReference type="EC" id="1.3.1.76" evidence="2"/>
<dbReference type="Gene3D" id="3.30.160.110">
    <property type="entry name" value="Siroheme synthase, domain 2"/>
    <property type="match status" value="1"/>
</dbReference>
<comment type="pathway">
    <text evidence="1">Porphyrin-containing compound metabolism; siroheme biosynthesis; sirohydrochlorin from precorrin-2: step 1/1.</text>
</comment>
<evidence type="ECO:0000256" key="3">
    <source>
        <dbReference type="ARBA" id="ARBA00023002"/>
    </source>
</evidence>
<feature type="domain" description="Siroheme synthase central" evidence="8">
    <location>
        <begin position="121"/>
        <end position="146"/>
    </location>
</feature>
<dbReference type="SUPFAM" id="SSF51735">
    <property type="entry name" value="NAD(P)-binding Rossmann-fold domains"/>
    <property type="match status" value="1"/>
</dbReference>
<feature type="domain" description="Sirohaem synthase dimerisation" evidence="7">
    <location>
        <begin position="154"/>
        <end position="208"/>
    </location>
</feature>
<dbReference type="Gene3D" id="1.10.8.210">
    <property type="entry name" value="Sirohaem synthase, dimerisation domain"/>
    <property type="match status" value="1"/>
</dbReference>
<dbReference type="Pfam" id="PF14824">
    <property type="entry name" value="Sirohm_synth_M"/>
    <property type="match status" value="1"/>
</dbReference>
<evidence type="ECO:0000256" key="2">
    <source>
        <dbReference type="ARBA" id="ARBA00012400"/>
    </source>
</evidence>
<evidence type="ECO:0000256" key="6">
    <source>
        <dbReference type="ARBA" id="ARBA00047561"/>
    </source>
</evidence>
<dbReference type="Pfam" id="PF13241">
    <property type="entry name" value="NAD_binding_7"/>
    <property type="match status" value="1"/>
</dbReference>
<accession>A0A8A4TWG4</accession>
<dbReference type="GO" id="GO:0019354">
    <property type="term" value="P:siroheme biosynthetic process"/>
    <property type="evidence" value="ECO:0007669"/>
    <property type="project" value="UniProtKB-UniPathway"/>
</dbReference>
<dbReference type="PANTHER" id="PTHR35330">
    <property type="entry name" value="SIROHEME BIOSYNTHESIS PROTEIN MET8"/>
    <property type="match status" value="1"/>
</dbReference>
<comment type="catalytic activity">
    <reaction evidence="6">
        <text>precorrin-2 + NAD(+) = sirohydrochlorin + NADH + 2 H(+)</text>
        <dbReference type="Rhea" id="RHEA:15613"/>
        <dbReference type="ChEBI" id="CHEBI:15378"/>
        <dbReference type="ChEBI" id="CHEBI:57540"/>
        <dbReference type="ChEBI" id="CHEBI:57945"/>
        <dbReference type="ChEBI" id="CHEBI:58351"/>
        <dbReference type="ChEBI" id="CHEBI:58827"/>
        <dbReference type="EC" id="1.3.1.76"/>
    </reaction>
</comment>
<dbReference type="UniPathway" id="UPA00262">
    <property type="reaction ID" value="UER00222"/>
</dbReference>
<evidence type="ECO:0000259" key="8">
    <source>
        <dbReference type="Pfam" id="PF14824"/>
    </source>
</evidence>
<dbReference type="InterPro" id="IPR028281">
    <property type="entry name" value="Sirohaem_synthase_central"/>
</dbReference>